<evidence type="ECO:0000256" key="1">
    <source>
        <dbReference type="SAM" id="MobiDB-lite"/>
    </source>
</evidence>
<dbReference type="Pfam" id="PF19606">
    <property type="entry name" value="DUF6111"/>
    <property type="match status" value="1"/>
</dbReference>
<comment type="caution">
    <text evidence="3">The sequence shown here is derived from an EMBL/GenBank/DDBJ whole genome shotgun (WGS) entry which is preliminary data.</text>
</comment>
<keyword evidence="4" id="KW-1185">Reference proteome</keyword>
<feature type="region of interest" description="Disordered" evidence="1">
    <location>
        <begin position="90"/>
        <end position="146"/>
    </location>
</feature>
<keyword evidence="2" id="KW-0812">Transmembrane</keyword>
<sequence length="146" mass="15871">MTYRLIFELVIFLSPFAAFGLWRLATQEAIEEGRKPWPIAVLFGVGAFLAIAAWVVLIFMDRGGREMCYEPRRLVDGKMVGGQEVPCEKIKNDLGRPASRDPGGQAHGLGETDPAGPNIPAGPVEERPEGDPPASDTLPDNSELPE</sequence>
<dbReference type="EMBL" id="QWFX01000016">
    <property type="protein sequence ID" value="RIJ26409.1"/>
    <property type="molecule type" value="Genomic_DNA"/>
</dbReference>
<feature type="transmembrane region" description="Helical" evidence="2">
    <location>
        <begin position="37"/>
        <end position="59"/>
    </location>
</feature>
<keyword evidence="2" id="KW-1133">Transmembrane helix</keyword>
<evidence type="ECO:0000313" key="3">
    <source>
        <dbReference type="EMBL" id="RIJ26409.1"/>
    </source>
</evidence>
<accession>A0A399RA65</accession>
<keyword evidence="2" id="KW-0472">Membrane</keyword>
<organism evidence="3 4">
    <name type="scientific">Henriciella mobilis</name>
    <dbReference type="NCBI Taxonomy" id="2305467"/>
    <lineage>
        <taxon>Bacteria</taxon>
        <taxon>Pseudomonadati</taxon>
        <taxon>Pseudomonadota</taxon>
        <taxon>Alphaproteobacteria</taxon>
        <taxon>Hyphomonadales</taxon>
        <taxon>Hyphomonadaceae</taxon>
        <taxon>Henriciella</taxon>
    </lineage>
</organism>
<dbReference type="RefSeq" id="WP_119377372.1">
    <property type="nucleotide sequence ID" value="NZ_QWFX01000016.1"/>
</dbReference>
<feature type="transmembrane region" description="Helical" evidence="2">
    <location>
        <begin position="5"/>
        <end position="25"/>
    </location>
</feature>
<reference evidence="3 4" key="1">
    <citation type="submission" date="2018-08" db="EMBL/GenBank/DDBJ databases">
        <title>Henriciella mobilis sp. nov., isolated from seawater.</title>
        <authorList>
            <person name="Cheng H."/>
            <person name="Wu Y.-H."/>
            <person name="Xu X.-W."/>
            <person name="Guo L.-L."/>
        </authorList>
    </citation>
    <scope>NUCLEOTIDE SEQUENCE [LARGE SCALE GENOMIC DNA]</scope>
    <source>
        <strain evidence="3 4">JN25</strain>
    </source>
</reference>
<dbReference type="InterPro" id="IPR046093">
    <property type="entry name" value="DUF6111"/>
</dbReference>
<protein>
    <submittedName>
        <fullName evidence="3">Uncharacterized protein</fullName>
    </submittedName>
</protein>
<dbReference type="Proteomes" id="UP000266385">
    <property type="component" value="Unassembled WGS sequence"/>
</dbReference>
<name>A0A399RA65_9PROT</name>
<evidence type="ECO:0000256" key="2">
    <source>
        <dbReference type="SAM" id="Phobius"/>
    </source>
</evidence>
<evidence type="ECO:0000313" key="4">
    <source>
        <dbReference type="Proteomes" id="UP000266385"/>
    </source>
</evidence>
<proteinExistence type="predicted"/>
<gene>
    <name evidence="3" type="ORF">D1223_15615</name>
</gene>
<dbReference type="AlphaFoldDB" id="A0A399RA65"/>
<dbReference type="OrthoDB" id="7632346at2"/>